<comment type="catalytic activity">
    <reaction evidence="10">
        <text>(5Z,8Z,11Z,14Z)-eicosatetraenoate + ATP + CoA = (5Z,8Z,11Z,14Z)-eicosatetraenoyl-CoA + AMP + diphosphate</text>
        <dbReference type="Rhea" id="RHEA:19713"/>
        <dbReference type="ChEBI" id="CHEBI:30616"/>
        <dbReference type="ChEBI" id="CHEBI:32395"/>
        <dbReference type="ChEBI" id="CHEBI:33019"/>
        <dbReference type="ChEBI" id="CHEBI:57287"/>
        <dbReference type="ChEBI" id="CHEBI:57368"/>
        <dbReference type="ChEBI" id="CHEBI:456215"/>
        <dbReference type="EC" id="6.2.1.15"/>
    </reaction>
    <physiologicalReaction direction="left-to-right" evidence="10">
        <dbReference type="Rhea" id="RHEA:19714"/>
    </physiologicalReaction>
</comment>
<dbReference type="PROSITE" id="PS00455">
    <property type="entry name" value="AMP_BINDING"/>
    <property type="match status" value="1"/>
</dbReference>
<dbReference type="Proteomes" id="UP000801492">
    <property type="component" value="Unassembled WGS sequence"/>
</dbReference>
<evidence type="ECO:0000256" key="6">
    <source>
        <dbReference type="ARBA" id="ARBA00024469"/>
    </source>
</evidence>
<dbReference type="CDD" id="cd05927">
    <property type="entry name" value="LC-FACS_euk"/>
    <property type="match status" value="1"/>
</dbReference>
<dbReference type="GO" id="GO:0016020">
    <property type="term" value="C:membrane"/>
    <property type="evidence" value="ECO:0007669"/>
    <property type="project" value="TreeGrafter"/>
</dbReference>
<dbReference type="InterPro" id="IPR042099">
    <property type="entry name" value="ANL_N_sf"/>
</dbReference>
<keyword evidence="13" id="KW-0443">Lipid metabolism</keyword>
<evidence type="ECO:0000256" key="2">
    <source>
        <dbReference type="ARBA" id="ARBA00022598"/>
    </source>
</evidence>
<feature type="domain" description="AMP-dependent synthetase/ligase" evidence="14">
    <location>
        <begin position="1"/>
        <end position="345"/>
    </location>
</feature>
<dbReference type="EC" id="6.2.1.3" evidence="13"/>
<dbReference type="GO" id="GO:0047676">
    <property type="term" value="F:arachidonate-CoA ligase activity"/>
    <property type="evidence" value="ECO:0007669"/>
    <property type="project" value="UniProtKB-EC"/>
</dbReference>
<protein>
    <recommendedName>
        <fullName evidence="13">Long-chain-fatty-acid--CoA ligase</fullName>
        <ecNumber evidence="13">6.2.1.3</ecNumber>
    </recommendedName>
</protein>
<evidence type="ECO:0000313" key="16">
    <source>
        <dbReference type="Proteomes" id="UP000801492"/>
    </source>
</evidence>
<comment type="catalytic activity">
    <reaction evidence="9">
        <text>15-hydroxy-(5Z,8Z,11Z,13E)-eicosatetraenoate + ATP + CoA = 15-hydroxy-(5Z,8Z,11Z,13E)-eicosatetraenoyl-CoA + AMP + diphosphate</text>
        <dbReference type="Rhea" id="RHEA:52116"/>
        <dbReference type="ChEBI" id="CHEBI:30616"/>
        <dbReference type="ChEBI" id="CHEBI:33019"/>
        <dbReference type="ChEBI" id="CHEBI:57287"/>
        <dbReference type="ChEBI" id="CHEBI:78832"/>
        <dbReference type="ChEBI" id="CHEBI:136409"/>
        <dbReference type="ChEBI" id="CHEBI:456215"/>
    </reaction>
    <physiologicalReaction direction="left-to-right" evidence="9">
        <dbReference type="Rhea" id="RHEA:52117"/>
    </physiologicalReaction>
</comment>
<proteinExistence type="inferred from homology"/>
<reference evidence="15" key="1">
    <citation type="submission" date="2019-08" db="EMBL/GenBank/DDBJ databases">
        <title>The genome of the North American firefly Photinus pyralis.</title>
        <authorList>
            <consortium name="Photinus pyralis genome working group"/>
            <person name="Fallon T.R."/>
            <person name="Sander Lower S.E."/>
            <person name="Weng J.-K."/>
        </authorList>
    </citation>
    <scope>NUCLEOTIDE SEQUENCE</scope>
    <source>
        <strain evidence="15">TRF0915ILg1</strain>
        <tissue evidence="15">Whole body</tissue>
    </source>
</reference>
<evidence type="ECO:0000256" key="13">
    <source>
        <dbReference type="RuleBase" id="RU369030"/>
    </source>
</evidence>
<evidence type="ECO:0000256" key="11">
    <source>
        <dbReference type="ARBA" id="ARBA00024565"/>
    </source>
</evidence>
<evidence type="ECO:0000256" key="8">
    <source>
        <dbReference type="ARBA" id="ARBA00024495"/>
    </source>
</evidence>
<comment type="similarity">
    <text evidence="1 13">Belongs to the ATP-dependent AMP-binding enzyme family.</text>
</comment>
<evidence type="ECO:0000259" key="14">
    <source>
        <dbReference type="Pfam" id="PF00501"/>
    </source>
</evidence>
<dbReference type="SUPFAM" id="SSF56801">
    <property type="entry name" value="Acetyl-CoA synthetase-like"/>
    <property type="match status" value="1"/>
</dbReference>
<comment type="function">
    <text evidence="13">Catalyzes the conversion of long-chain fatty acids to their active form acyl-CoAs for both synthesis of cellular lipids, and degradation via beta-oxidation.</text>
</comment>
<comment type="catalytic activity">
    <reaction evidence="11">
        <text>(E)-hexadec-2-enoate + ATP + CoA = (2E)-hexadecenoyl-CoA + AMP + diphosphate</text>
        <dbReference type="Rhea" id="RHEA:36139"/>
        <dbReference type="ChEBI" id="CHEBI:30616"/>
        <dbReference type="ChEBI" id="CHEBI:33019"/>
        <dbReference type="ChEBI" id="CHEBI:57287"/>
        <dbReference type="ChEBI" id="CHEBI:61526"/>
        <dbReference type="ChEBI" id="CHEBI:72745"/>
        <dbReference type="ChEBI" id="CHEBI:456215"/>
    </reaction>
    <physiologicalReaction direction="left-to-right" evidence="11">
        <dbReference type="Rhea" id="RHEA:36140"/>
    </physiologicalReaction>
</comment>
<comment type="catalytic activity">
    <reaction evidence="7">
        <text>a long-chain fatty acid + ATP + CoA = a long-chain fatty acyl-CoA + AMP + diphosphate</text>
        <dbReference type="Rhea" id="RHEA:15421"/>
        <dbReference type="ChEBI" id="CHEBI:30616"/>
        <dbReference type="ChEBI" id="CHEBI:33019"/>
        <dbReference type="ChEBI" id="CHEBI:57287"/>
        <dbReference type="ChEBI" id="CHEBI:57560"/>
        <dbReference type="ChEBI" id="CHEBI:83139"/>
        <dbReference type="ChEBI" id="CHEBI:456215"/>
        <dbReference type="EC" id="6.2.1.3"/>
    </reaction>
    <physiologicalReaction direction="left-to-right" evidence="7">
        <dbReference type="Rhea" id="RHEA:15422"/>
    </physiologicalReaction>
</comment>
<dbReference type="AlphaFoldDB" id="A0A8K0DAT8"/>
<evidence type="ECO:0000256" key="7">
    <source>
        <dbReference type="ARBA" id="ARBA00024484"/>
    </source>
</evidence>
<comment type="caution">
    <text evidence="15">The sequence shown here is derived from an EMBL/GenBank/DDBJ whole genome shotgun (WGS) entry which is preliminary data.</text>
</comment>
<comment type="catalytic activity">
    <reaction evidence="6">
        <text>5-hydroxy-(6E,8Z,11Z,14Z)-eicosatetraenoate + ATP + CoA = 5-hydroxy-(6E,8Z,11Z,14Z)-eicosatetraenoyl-CoA + AMP + diphosphate</text>
        <dbReference type="Rhea" id="RHEA:52108"/>
        <dbReference type="ChEBI" id="CHEBI:30616"/>
        <dbReference type="ChEBI" id="CHEBI:33019"/>
        <dbReference type="ChEBI" id="CHEBI:57287"/>
        <dbReference type="ChEBI" id="CHEBI:65341"/>
        <dbReference type="ChEBI" id="CHEBI:136407"/>
        <dbReference type="ChEBI" id="CHEBI:456215"/>
    </reaction>
    <physiologicalReaction direction="left-to-right" evidence="6">
        <dbReference type="Rhea" id="RHEA:52109"/>
    </physiologicalReaction>
</comment>
<keyword evidence="3 13" id="KW-0547">Nucleotide-binding</keyword>
<dbReference type="OrthoDB" id="1700726at2759"/>
<comment type="catalytic activity">
    <reaction evidence="12">
        <text>hexadecanoate + ATP + CoA = hexadecanoyl-CoA + AMP + diphosphate</text>
        <dbReference type="Rhea" id="RHEA:30751"/>
        <dbReference type="ChEBI" id="CHEBI:7896"/>
        <dbReference type="ChEBI" id="CHEBI:30616"/>
        <dbReference type="ChEBI" id="CHEBI:33019"/>
        <dbReference type="ChEBI" id="CHEBI:57287"/>
        <dbReference type="ChEBI" id="CHEBI:57379"/>
        <dbReference type="ChEBI" id="CHEBI:456215"/>
    </reaction>
    <physiologicalReaction direction="left-to-right" evidence="12">
        <dbReference type="Rhea" id="RHEA:30752"/>
    </physiologicalReaction>
</comment>
<gene>
    <name evidence="15" type="ORF">ILUMI_06587</name>
</gene>
<keyword evidence="5 13" id="KW-0067">ATP-binding</keyword>
<evidence type="ECO:0000256" key="12">
    <source>
        <dbReference type="ARBA" id="ARBA00049139"/>
    </source>
</evidence>
<dbReference type="InterPro" id="IPR045311">
    <property type="entry name" value="LC-FACS_euk"/>
</dbReference>
<dbReference type="InterPro" id="IPR000873">
    <property type="entry name" value="AMP-dep_synth/lig_dom"/>
</dbReference>
<dbReference type="PANTHER" id="PTHR43272:SF107">
    <property type="entry name" value="LONG-CHAIN-FATTY-ACID--COA LIGASE 5"/>
    <property type="match status" value="1"/>
</dbReference>
<name>A0A8K0DAT8_IGNLU</name>
<dbReference type="EMBL" id="VTPC01002743">
    <property type="protein sequence ID" value="KAF2899587.1"/>
    <property type="molecule type" value="Genomic_DNA"/>
</dbReference>
<accession>A0A8K0DAT8</accession>
<dbReference type="Pfam" id="PF00501">
    <property type="entry name" value="AMP-binding"/>
    <property type="match status" value="1"/>
</dbReference>
<evidence type="ECO:0000256" key="10">
    <source>
        <dbReference type="ARBA" id="ARBA00024548"/>
    </source>
</evidence>
<dbReference type="PANTHER" id="PTHR43272">
    <property type="entry name" value="LONG-CHAIN-FATTY-ACID--COA LIGASE"/>
    <property type="match status" value="1"/>
</dbReference>
<organism evidence="15 16">
    <name type="scientific">Ignelater luminosus</name>
    <name type="common">Cucubano</name>
    <name type="synonym">Pyrophorus luminosus</name>
    <dbReference type="NCBI Taxonomy" id="2038154"/>
    <lineage>
        <taxon>Eukaryota</taxon>
        <taxon>Metazoa</taxon>
        <taxon>Ecdysozoa</taxon>
        <taxon>Arthropoda</taxon>
        <taxon>Hexapoda</taxon>
        <taxon>Insecta</taxon>
        <taxon>Pterygota</taxon>
        <taxon>Neoptera</taxon>
        <taxon>Endopterygota</taxon>
        <taxon>Coleoptera</taxon>
        <taxon>Polyphaga</taxon>
        <taxon>Elateriformia</taxon>
        <taxon>Elateroidea</taxon>
        <taxon>Elateridae</taxon>
        <taxon>Agrypninae</taxon>
        <taxon>Pyrophorini</taxon>
        <taxon>Ignelater</taxon>
    </lineage>
</organism>
<sequence length="522" mass="58448">MVLIPLYDTLGPDACAFIIQQADINTVICEDDSKCNLLLDRSPNCLRRIIIFKEIRPATKQRAKNRGVEIIKFTDVETRGSKLNHDELPPKPSDLCTICYTSGTTGNPKGVMLTHENVMASISAVIMQLGDHRPTTSDVMISFLPLAHMLERCCENAMYLLGASVGFYSGDIRRLSDDMKALRPTVTPAVPRLLNRIYDKVQSEISGSCIKKMLFNMAVSAKESEIKRGIIRNNSFWDKIVFRKVQEGMGGKLRLMLVGSAPLAENVLTFIRCALGCLVVEGYGQTECCAPITLSIQGDHVPGHVGPPVGCCCVKLTDVPEMEYWAKNHQGEVCVKGTNVFQGYYKDPKRTEETIDEQGWLHTGDVGQWLPNGTLKIIDRRKHIFKLSQGEYIVPEKIENIYIRSQYVGQVFVHGESLKSCIIAIVVPDVDVIKSWASENKIAGTFSVLCNHPEVKQLIFDDMLAWGKEGGLKSFEQVKDIYLHPDPFSVQNGLLTPTLKSKRPQIRSYFTPQLEDMYKKLD</sequence>
<keyword evidence="2 13" id="KW-0436">Ligase</keyword>
<evidence type="ECO:0000256" key="5">
    <source>
        <dbReference type="ARBA" id="ARBA00022840"/>
    </source>
</evidence>
<evidence type="ECO:0000256" key="1">
    <source>
        <dbReference type="ARBA" id="ARBA00006432"/>
    </source>
</evidence>
<evidence type="ECO:0000313" key="15">
    <source>
        <dbReference type="EMBL" id="KAF2899587.1"/>
    </source>
</evidence>
<dbReference type="InterPro" id="IPR020845">
    <property type="entry name" value="AMP-binding_CS"/>
</dbReference>
<keyword evidence="4 13" id="KW-0276">Fatty acid metabolism</keyword>
<dbReference type="Gene3D" id="3.40.50.12780">
    <property type="entry name" value="N-terminal domain of ligase-like"/>
    <property type="match status" value="1"/>
</dbReference>
<evidence type="ECO:0000256" key="9">
    <source>
        <dbReference type="ARBA" id="ARBA00024532"/>
    </source>
</evidence>
<evidence type="ECO:0000256" key="4">
    <source>
        <dbReference type="ARBA" id="ARBA00022832"/>
    </source>
</evidence>
<dbReference type="GO" id="GO:0005783">
    <property type="term" value="C:endoplasmic reticulum"/>
    <property type="evidence" value="ECO:0007669"/>
    <property type="project" value="TreeGrafter"/>
</dbReference>
<dbReference type="GO" id="GO:0005524">
    <property type="term" value="F:ATP binding"/>
    <property type="evidence" value="ECO:0007669"/>
    <property type="project" value="UniProtKB-KW"/>
</dbReference>
<comment type="catalytic activity">
    <reaction evidence="8">
        <text>12-hydroxy-(5Z,8Z,10E,14Z)-eicosatetraenoate + ATP + CoA = 12-hydroxy-(5Z,8Z,10E,14Z)-eicosatetraenoyl-CoA + AMP + diphosphate</text>
        <dbReference type="Rhea" id="RHEA:52112"/>
        <dbReference type="ChEBI" id="CHEBI:30616"/>
        <dbReference type="ChEBI" id="CHEBI:33019"/>
        <dbReference type="ChEBI" id="CHEBI:57287"/>
        <dbReference type="ChEBI" id="CHEBI:90718"/>
        <dbReference type="ChEBI" id="CHEBI:136408"/>
        <dbReference type="ChEBI" id="CHEBI:456215"/>
    </reaction>
    <physiologicalReaction direction="left-to-right" evidence="8">
        <dbReference type="Rhea" id="RHEA:52113"/>
    </physiologicalReaction>
</comment>
<keyword evidence="16" id="KW-1185">Reference proteome</keyword>
<evidence type="ECO:0000256" key="3">
    <source>
        <dbReference type="ARBA" id="ARBA00022741"/>
    </source>
</evidence>